<organism evidence="1 2">
    <name type="scientific">Bacillus salipaludis</name>
    <dbReference type="NCBI Taxonomy" id="2547811"/>
    <lineage>
        <taxon>Bacteria</taxon>
        <taxon>Bacillati</taxon>
        <taxon>Bacillota</taxon>
        <taxon>Bacilli</taxon>
        <taxon>Bacillales</taxon>
        <taxon>Bacillaceae</taxon>
        <taxon>Bacillus</taxon>
    </lineage>
</organism>
<evidence type="ECO:0000313" key="2">
    <source>
        <dbReference type="Proteomes" id="UP000295132"/>
    </source>
</evidence>
<accession>A0A4R5VP54</accession>
<sequence>MNLRTHGGHHGGYGGFGGYGAPFVGGLLGGLTAGALLSPGIGYGGYPYPAAVPYPAPYTAPYYPYGGYPYY</sequence>
<protein>
    <recommendedName>
        <fullName evidence="3">Cobalt transporter</fullName>
    </recommendedName>
</protein>
<gene>
    <name evidence="1" type="ORF">E2K98_18850</name>
</gene>
<dbReference type="Proteomes" id="UP000295132">
    <property type="component" value="Unassembled WGS sequence"/>
</dbReference>
<reference evidence="1 2" key="1">
    <citation type="submission" date="2019-03" db="EMBL/GenBank/DDBJ databases">
        <title>Bacillus niacini sp. nov. a Nicotinate-Metabolizing Mesophile Isolated from Soil.</title>
        <authorList>
            <person name="Zhang G."/>
        </authorList>
    </citation>
    <scope>NUCLEOTIDE SEQUENCE [LARGE SCALE GENOMIC DNA]</scope>
    <source>
        <strain evidence="1 2">WN066</strain>
    </source>
</reference>
<comment type="caution">
    <text evidence="1">The sequence shown here is derived from an EMBL/GenBank/DDBJ whole genome shotgun (WGS) entry which is preliminary data.</text>
</comment>
<evidence type="ECO:0008006" key="3">
    <source>
        <dbReference type="Google" id="ProtNLM"/>
    </source>
</evidence>
<evidence type="ECO:0000313" key="1">
    <source>
        <dbReference type="EMBL" id="TDK59309.1"/>
    </source>
</evidence>
<dbReference type="EMBL" id="SMYO01000009">
    <property type="protein sequence ID" value="TDK59309.1"/>
    <property type="molecule type" value="Genomic_DNA"/>
</dbReference>
<dbReference type="RefSeq" id="WP_133336847.1">
    <property type="nucleotide sequence ID" value="NZ_SMYO01000009.1"/>
</dbReference>
<proteinExistence type="predicted"/>
<name>A0A4R5VP54_9BACI</name>
<dbReference type="AlphaFoldDB" id="A0A4R5VP54"/>